<organism evidence="2 3">
    <name type="scientific">Empedobacter brevis NBRC 14943 = ATCC 43319</name>
    <dbReference type="NCBI Taxonomy" id="1218108"/>
    <lineage>
        <taxon>Bacteria</taxon>
        <taxon>Pseudomonadati</taxon>
        <taxon>Bacteroidota</taxon>
        <taxon>Flavobacteriia</taxon>
        <taxon>Flavobacteriales</taxon>
        <taxon>Weeksellaceae</taxon>
        <taxon>Empedobacter</taxon>
    </lineage>
</organism>
<name>A0A511NM20_9FLAO</name>
<comment type="caution">
    <text evidence="2">The sequence shown here is derived from an EMBL/GenBank/DDBJ whole genome shotgun (WGS) entry which is preliminary data.</text>
</comment>
<protein>
    <submittedName>
        <fullName evidence="2">Uncharacterized protein</fullName>
    </submittedName>
</protein>
<dbReference type="Proteomes" id="UP000321245">
    <property type="component" value="Unassembled WGS sequence"/>
</dbReference>
<reference evidence="2 3" key="1">
    <citation type="submission" date="2019-07" db="EMBL/GenBank/DDBJ databases">
        <title>Whole genome shotgun sequence of Empedobacter brevis NBRC 14943.</title>
        <authorList>
            <person name="Hosoyama A."/>
            <person name="Uohara A."/>
            <person name="Ohji S."/>
            <person name="Ichikawa N."/>
        </authorList>
    </citation>
    <scope>NUCLEOTIDE SEQUENCE [LARGE SCALE GENOMIC DNA]</scope>
    <source>
        <strain evidence="2 3">NBRC 14943</strain>
    </source>
</reference>
<keyword evidence="1" id="KW-1133">Transmembrane helix</keyword>
<dbReference type="AlphaFoldDB" id="A0A511NM20"/>
<sequence>MQINLNYIFIILTLILFLKLWKLFLSKHYSRKFRKICDYEFKNIRCNVYREDKSQLSLPFNTIKKKFNIYIYESVIYLLPTYSMSIFGDDILSTALYFEEKETQIIDKIYTTEFNRIKIEYYPLDILSILNNCKYSSITLIGLNDNQKTILKNIIDKYCS</sequence>
<keyword evidence="1" id="KW-0812">Transmembrane</keyword>
<evidence type="ECO:0000313" key="2">
    <source>
        <dbReference type="EMBL" id="GEM53498.1"/>
    </source>
</evidence>
<feature type="transmembrane region" description="Helical" evidence="1">
    <location>
        <begin position="6"/>
        <end position="25"/>
    </location>
</feature>
<dbReference type="EMBL" id="BJXC01000032">
    <property type="protein sequence ID" value="GEM53498.1"/>
    <property type="molecule type" value="Genomic_DNA"/>
</dbReference>
<evidence type="ECO:0000313" key="3">
    <source>
        <dbReference type="Proteomes" id="UP000321245"/>
    </source>
</evidence>
<gene>
    <name evidence="2" type="ORF">EB1_32880</name>
</gene>
<evidence type="ECO:0000256" key="1">
    <source>
        <dbReference type="SAM" id="Phobius"/>
    </source>
</evidence>
<keyword evidence="3" id="KW-1185">Reference proteome</keyword>
<proteinExistence type="predicted"/>
<accession>A0A511NM20</accession>
<keyword evidence="1" id="KW-0472">Membrane</keyword>